<evidence type="ECO:0000313" key="11">
    <source>
        <dbReference type="EMBL" id="KAF2669671.1"/>
    </source>
</evidence>
<dbReference type="Gene3D" id="3.30.160.60">
    <property type="entry name" value="Classic Zinc Finger"/>
    <property type="match status" value="1"/>
</dbReference>
<keyword evidence="8" id="KW-0732">Signal</keyword>
<dbReference type="SMART" id="SM01328">
    <property type="entry name" value="zf-3CxxC"/>
    <property type="match status" value="1"/>
</dbReference>
<dbReference type="InterPro" id="IPR036236">
    <property type="entry name" value="Znf_C2H2_sf"/>
</dbReference>
<dbReference type="PANTHER" id="PTHR34997:SF1">
    <property type="entry name" value="PEPTIDOGLYCAN-BINDING LYSIN DOMAIN"/>
    <property type="match status" value="1"/>
</dbReference>
<name>A0A6A6UDM6_9PEZI</name>
<dbReference type="AlphaFoldDB" id="A0A6A6UDM6"/>
<dbReference type="Proteomes" id="UP000799302">
    <property type="component" value="Unassembled WGS sequence"/>
</dbReference>
<keyword evidence="4" id="KW-0862">Zinc</keyword>
<keyword evidence="5" id="KW-0843">Virulence</keyword>
<evidence type="ECO:0000256" key="2">
    <source>
        <dbReference type="ARBA" id="ARBA00022723"/>
    </source>
</evidence>
<evidence type="ECO:0000259" key="10">
    <source>
        <dbReference type="PROSITE" id="PS51782"/>
    </source>
</evidence>
<dbReference type="InterPro" id="IPR052210">
    <property type="entry name" value="LysM1-like"/>
</dbReference>
<evidence type="ECO:0008006" key="13">
    <source>
        <dbReference type="Google" id="ProtNLM"/>
    </source>
</evidence>
<feature type="compositionally biased region" description="Acidic residues" evidence="7">
    <location>
        <begin position="248"/>
        <end position="266"/>
    </location>
</feature>
<feature type="chain" id="PRO_5025581862" description="C2H2-type domain-containing protein" evidence="8">
    <location>
        <begin position="17"/>
        <end position="440"/>
    </location>
</feature>
<dbReference type="SMART" id="SM00355">
    <property type="entry name" value="ZnF_C2H2"/>
    <property type="match status" value="2"/>
</dbReference>
<keyword evidence="12" id="KW-1185">Reference proteome</keyword>
<feature type="region of interest" description="Disordered" evidence="7">
    <location>
        <begin position="233"/>
        <end position="274"/>
    </location>
</feature>
<evidence type="ECO:0000256" key="6">
    <source>
        <dbReference type="PROSITE-ProRule" id="PRU00042"/>
    </source>
</evidence>
<dbReference type="PROSITE" id="PS50157">
    <property type="entry name" value="ZINC_FINGER_C2H2_2"/>
    <property type="match status" value="1"/>
</dbReference>
<evidence type="ECO:0000256" key="7">
    <source>
        <dbReference type="SAM" id="MobiDB-lite"/>
    </source>
</evidence>
<gene>
    <name evidence="11" type="ORF">BT63DRAFT_455658</name>
</gene>
<dbReference type="PROSITE" id="PS51782">
    <property type="entry name" value="LYSM"/>
    <property type="match status" value="1"/>
</dbReference>
<evidence type="ECO:0000256" key="3">
    <source>
        <dbReference type="ARBA" id="ARBA00022771"/>
    </source>
</evidence>
<sequence>MHSVVLLGALAALASAANINRRQTPAATSCPAIAPDFLPGTDPCCQVADTISTSIMSCDSVAESWGIKVSDFITLNPSVKADCSNLKDDQRYCVYSTKPTNAPIKALPAAGKPAPGPTMGTKGKCDHWQKVFPDDTCAGIVEFFGKLNQFHGKKMTRELLVKLNPYLNKTAVDFVTLECLECDLPFKSRASLEDHLQTSPAHLSFDCEECNLLFSNEDELHEHYRCSVAHLSDSDDSDNTNVTGSTDLAEDTDATGESNITEEPDAPEQNSLPQDAIRKENKLTKGGWTMFPSHHEQITSELQGTNLVLHFNDNDDDDFILKVDRDIHGRFTCENPACKYKHRRTWVRAGWESMTVEMTIRLYSGNRYNAGVYLQRCHGCHKLGKMNLDDSFAEHVAYRLKQWHGIKASSPTFSVTTTGPHMRSKCQACLMGRPHGHSRR</sequence>
<dbReference type="Gene3D" id="3.10.350.10">
    <property type="entry name" value="LysM domain"/>
    <property type="match status" value="1"/>
</dbReference>
<feature type="signal peptide" evidence="8">
    <location>
        <begin position="1"/>
        <end position="16"/>
    </location>
</feature>
<evidence type="ECO:0000256" key="1">
    <source>
        <dbReference type="ARBA" id="ARBA00022669"/>
    </source>
</evidence>
<dbReference type="GO" id="GO:0008061">
    <property type="term" value="F:chitin binding"/>
    <property type="evidence" value="ECO:0007669"/>
    <property type="project" value="UniProtKB-KW"/>
</dbReference>
<dbReference type="OrthoDB" id="8121437at2759"/>
<protein>
    <recommendedName>
        <fullName evidence="13">C2H2-type domain-containing protein</fullName>
    </recommendedName>
</protein>
<dbReference type="InterPro" id="IPR018392">
    <property type="entry name" value="LysM"/>
</dbReference>
<feature type="domain" description="LysM" evidence="10">
    <location>
        <begin position="47"/>
        <end position="94"/>
    </location>
</feature>
<dbReference type="InterPro" id="IPR027377">
    <property type="entry name" value="ZAR1/RTP1-5-like_Znf-3CxxC"/>
</dbReference>
<dbReference type="PANTHER" id="PTHR34997">
    <property type="entry name" value="AM15"/>
    <property type="match status" value="1"/>
</dbReference>
<keyword evidence="1" id="KW-0147">Chitin-binding</keyword>
<feature type="domain" description="C2H2-type" evidence="9">
    <location>
        <begin position="205"/>
        <end position="235"/>
    </location>
</feature>
<keyword evidence="3 6" id="KW-0863">Zinc-finger</keyword>
<dbReference type="InterPro" id="IPR036779">
    <property type="entry name" value="LysM_dom_sf"/>
</dbReference>
<evidence type="ECO:0000259" key="9">
    <source>
        <dbReference type="PROSITE" id="PS50157"/>
    </source>
</evidence>
<dbReference type="EMBL" id="MU004235">
    <property type="protein sequence ID" value="KAF2669671.1"/>
    <property type="molecule type" value="Genomic_DNA"/>
</dbReference>
<evidence type="ECO:0000313" key="12">
    <source>
        <dbReference type="Proteomes" id="UP000799302"/>
    </source>
</evidence>
<organism evidence="11 12">
    <name type="scientific">Microthyrium microscopicum</name>
    <dbReference type="NCBI Taxonomy" id="703497"/>
    <lineage>
        <taxon>Eukaryota</taxon>
        <taxon>Fungi</taxon>
        <taxon>Dikarya</taxon>
        <taxon>Ascomycota</taxon>
        <taxon>Pezizomycotina</taxon>
        <taxon>Dothideomycetes</taxon>
        <taxon>Dothideomycetes incertae sedis</taxon>
        <taxon>Microthyriales</taxon>
        <taxon>Microthyriaceae</taxon>
        <taxon>Microthyrium</taxon>
    </lineage>
</organism>
<evidence type="ECO:0000256" key="5">
    <source>
        <dbReference type="ARBA" id="ARBA00023026"/>
    </source>
</evidence>
<keyword evidence="2" id="KW-0479">Metal-binding</keyword>
<evidence type="ECO:0000256" key="4">
    <source>
        <dbReference type="ARBA" id="ARBA00022833"/>
    </source>
</evidence>
<proteinExistence type="predicted"/>
<dbReference type="Pfam" id="PF13695">
    <property type="entry name" value="Zn_ribbon_3CxxC"/>
    <property type="match status" value="1"/>
</dbReference>
<evidence type="ECO:0000256" key="8">
    <source>
        <dbReference type="SAM" id="SignalP"/>
    </source>
</evidence>
<reference evidence="11" key="1">
    <citation type="journal article" date="2020" name="Stud. Mycol.">
        <title>101 Dothideomycetes genomes: a test case for predicting lifestyles and emergence of pathogens.</title>
        <authorList>
            <person name="Haridas S."/>
            <person name="Albert R."/>
            <person name="Binder M."/>
            <person name="Bloem J."/>
            <person name="Labutti K."/>
            <person name="Salamov A."/>
            <person name="Andreopoulos B."/>
            <person name="Baker S."/>
            <person name="Barry K."/>
            <person name="Bills G."/>
            <person name="Bluhm B."/>
            <person name="Cannon C."/>
            <person name="Castanera R."/>
            <person name="Culley D."/>
            <person name="Daum C."/>
            <person name="Ezra D."/>
            <person name="Gonzalez J."/>
            <person name="Henrissat B."/>
            <person name="Kuo A."/>
            <person name="Liang C."/>
            <person name="Lipzen A."/>
            <person name="Lutzoni F."/>
            <person name="Magnuson J."/>
            <person name="Mondo S."/>
            <person name="Nolan M."/>
            <person name="Ohm R."/>
            <person name="Pangilinan J."/>
            <person name="Park H.-J."/>
            <person name="Ramirez L."/>
            <person name="Alfaro M."/>
            <person name="Sun H."/>
            <person name="Tritt A."/>
            <person name="Yoshinaga Y."/>
            <person name="Zwiers L.-H."/>
            <person name="Turgeon B."/>
            <person name="Goodwin S."/>
            <person name="Spatafora J."/>
            <person name="Crous P."/>
            <person name="Grigoriev I."/>
        </authorList>
    </citation>
    <scope>NUCLEOTIDE SEQUENCE</scope>
    <source>
        <strain evidence="11">CBS 115976</strain>
    </source>
</reference>
<dbReference type="InterPro" id="IPR013087">
    <property type="entry name" value="Znf_C2H2_type"/>
</dbReference>
<dbReference type="GO" id="GO:0008270">
    <property type="term" value="F:zinc ion binding"/>
    <property type="evidence" value="ECO:0007669"/>
    <property type="project" value="UniProtKB-KW"/>
</dbReference>
<dbReference type="SUPFAM" id="SSF57667">
    <property type="entry name" value="beta-beta-alpha zinc fingers"/>
    <property type="match status" value="1"/>
</dbReference>
<accession>A0A6A6UDM6</accession>